<reference evidence="3" key="1">
    <citation type="submission" date="2020-11" db="EMBL/GenBank/DDBJ databases">
        <authorList>
            <consortium name="DOE Joint Genome Institute"/>
            <person name="Ahrendt S."/>
            <person name="Riley R."/>
            <person name="Andreopoulos W."/>
            <person name="Labutti K."/>
            <person name="Pangilinan J."/>
            <person name="Ruiz-Duenas F.J."/>
            <person name="Barrasa J.M."/>
            <person name="Sanchez-Garcia M."/>
            <person name="Camarero S."/>
            <person name="Miyauchi S."/>
            <person name="Serrano A."/>
            <person name="Linde D."/>
            <person name="Babiker R."/>
            <person name="Drula E."/>
            <person name="Ayuso-Fernandez I."/>
            <person name="Pacheco R."/>
            <person name="Padilla G."/>
            <person name="Ferreira P."/>
            <person name="Barriuso J."/>
            <person name="Kellner H."/>
            <person name="Castanera R."/>
            <person name="Alfaro M."/>
            <person name="Ramirez L."/>
            <person name="Pisabarro A.G."/>
            <person name="Kuo A."/>
            <person name="Tritt A."/>
            <person name="Lipzen A."/>
            <person name="He G."/>
            <person name="Yan M."/>
            <person name="Ng V."/>
            <person name="Cullen D."/>
            <person name="Martin F."/>
            <person name="Rosso M.-N."/>
            <person name="Henrissat B."/>
            <person name="Hibbett D."/>
            <person name="Martinez A.T."/>
            <person name="Grigoriev I.V."/>
        </authorList>
    </citation>
    <scope>NUCLEOTIDE SEQUENCE</scope>
    <source>
        <strain evidence="3">MF-IS2</strain>
    </source>
</reference>
<comment type="caution">
    <text evidence="3">The sequence shown here is derived from an EMBL/GenBank/DDBJ whole genome shotgun (WGS) entry which is preliminary data.</text>
</comment>
<dbReference type="SUPFAM" id="SSF81383">
    <property type="entry name" value="F-box domain"/>
    <property type="match status" value="1"/>
</dbReference>
<feature type="non-terminal residue" evidence="3">
    <location>
        <position position="1"/>
    </location>
</feature>
<proteinExistence type="inferred from homology"/>
<dbReference type="EMBL" id="MU151131">
    <property type="protein sequence ID" value="KAF9449426.1"/>
    <property type="molecule type" value="Genomic_DNA"/>
</dbReference>
<dbReference type="GO" id="GO:0006508">
    <property type="term" value="P:proteolysis"/>
    <property type="evidence" value="ECO:0007669"/>
    <property type="project" value="InterPro"/>
</dbReference>
<evidence type="ECO:0000256" key="1">
    <source>
        <dbReference type="ARBA" id="ARBA00009005"/>
    </source>
</evidence>
<protein>
    <recommendedName>
        <fullName evidence="2">F-box domain-containing protein</fullName>
    </recommendedName>
</protein>
<keyword evidence="4" id="KW-1185">Reference proteome</keyword>
<dbReference type="GO" id="GO:0005737">
    <property type="term" value="C:cytoplasm"/>
    <property type="evidence" value="ECO:0007669"/>
    <property type="project" value="TreeGrafter"/>
</dbReference>
<dbReference type="InterPro" id="IPR036047">
    <property type="entry name" value="F-box-like_dom_sf"/>
</dbReference>
<name>A0A9P5XGL2_9AGAR</name>
<dbReference type="Gene3D" id="3.40.50.12660">
    <property type="match status" value="1"/>
</dbReference>
<sequence length="232" mass="25733">IFIEPVKATLLDLPPEILTDILLYLPSTAAIICRGVNRCLQKRISESAKLQRYILLTTSGSMNSPRCNEGQRAGTPESQMLQLSGAATLQAETVEDGMSLYPDSLATTSVVDRPQKKALLIGIEYKGDLVGPHKDVKDMKRLLIERHGYAEENVTLLIDDEDHPSLLHPTREIILERVEVLTQDVQSGDTLFFHYAGHSTQVENRRGSEEDDMDECIYRLALALAAALTLSC</sequence>
<dbReference type="Pfam" id="PF00656">
    <property type="entry name" value="Peptidase_C14"/>
    <property type="match status" value="1"/>
</dbReference>
<comment type="similarity">
    <text evidence="1">Belongs to the peptidase C14B family.</text>
</comment>
<dbReference type="OrthoDB" id="2745718at2759"/>
<dbReference type="InterPro" id="IPR050452">
    <property type="entry name" value="Metacaspase"/>
</dbReference>
<evidence type="ECO:0000259" key="2">
    <source>
        <dbReference type="PROSITE" id="PS50181"/>
    </source>
</evidence>
<dbReference type="PANTHER" id="PTHR48104">
    <property type="entry name" value="METACASPASE-4"/>
    <property type="match status" value="1"/>
</dbReference>
<feature type="domain" description="F-box" evidence="2">
    <location>
        <begin position="7"/>
        <end position="53"/>
    </location>
</feature>
<dbReference type="Proteomes" id="UP000807342">
    <property type="component" value="Unassembled WGS sequence"/>
</dbReference>
<dbReference type="PROSITE" id="PS50181">
    <property type="entry name" value="FBOX"/>
    <property type="match status" value="1"/>
</dbReference>
<evidence type="ECO:0000313" key="3">
    <source>
        <dbReference type="EMBL" id="KAF9449426.1"/>
    </source>
</evidence>
<dbReference type="GO" id="GO:0004197">
    <property type="term" value="F:cysteine-type endopeptidase activity"/>
    <property type="evidence" value="ECO:0007669"/>
    <property type="project" value="InterPro"/>
</dbReference>
<evidence type="ECO:0000313" key="4">
    <source>
        <dbReference type="Proteomes" id="UP000807342"/>
    </source>
</evidence>
<dbReference type="InterPro" id="IPR011600">
    <property type="entry name" value="Pept_C14_caspase"/>
</dbReference>
<organism evidence="3 4">
    <name type="scientific">Macrolepiota fuliginosa MF-IS2</name>
    <dbReference type="NCBI Taxonomy" id="1400762"/>
    <lineage>
        <taxon>Eukaryota</taxon>
        <taxon>Fungi</taxon>
        <taxon>Dikarya</taxon>
        <taxon>Basidiomycota</taxon>
        <taxon>Agaricomycotina</taxon>
        <taxon>Agaricomycetes</taxon>
        <taxon>Agaricomycetidae</taxon>
        <taxon>Agaricales</taxon>
        <taxon>Agaricineae</taxon>
        <taxon>Agaricaceae</taxon>
        <taxon>Macrolepiota</taxon>
    </lineage>
</organism>
<accession>A0A9P5XGL2</accession>
<dbReference type="PANTHER" id="PTHR48104:SF30">
    <property type="entry name" value="METACASPASE-1"/>
    <property type="match status" value="1"/>
</dbReference>
<gene>
    <name evidence="3" type="ORF">P691DRAFT_812596</name>
</gene>
<dbReference type="AlphaFoldDB" id="A0A9P5XGL2"/>
<dbReference type="InterPro" id="IPR001810">
    <property type="entry name" value="F-box_dom"/>
</dbReference>